<dbReference type="RefSeq" id="WP_049856882.1">
    <property type="nucleotide sequence ID" value="NZ_JNGI01000043.1"/>
</dbReference>
<evidence type="ECO:0000313" key="2">
    <source>
        <dbReference type="Proteomes" id="UP000037393"/>
    </source>
</evidence>
<reference evidence="1 2" key="1">
    <citation type="journal article" date="2015" name="Appl. Environ. Microbiol.">
        <title>The Enterobacterium Trabulsiella odontotermitis Presents Novel Adaptations Related to Its Association with Fungus-Growing Termites.</title>
        <authorList>
            <person name="Sapountzis P."/>
            <person name="Gruntjes T."/>
            <person name="Otani S."/>
            <person name="Estevez J."/>
            <person name="da Costa R.R."/>
            <person name="Plunkett G.3rd."/>
            <person name="Perna N.T."/>
            <person name="Poulsen M."/>
        </authorList>
    </citation>
    <scope>NUCLEOTIDE SEQUENCE [LARGE SCALE GENOMIC DNA]</scope>
    <source>
        <strain evidence="1 2">12</strain>
    </source>
</reference>
<dbReference type="EMBL" id="JNGI01000043">
    <property type="protein sequence ID" value="KNC93755.1"/>
    <property type="molecule type" value="Genomic_DNA"/>
</dbReference>
<dbReference type="Proteomes" id="UP000037393">
    <property type="component" value="Unassembled WGS sequence"/>
</dbReference>
<comment type="caution">
    <text evidence="1">The sequence shown here is derived from an EMBL/GenBank/DDBJ whole genome shotgun (WGS) entry which is preliminary data.</text>
</comment>
<sequence length="67" mass="7405">MGFKHELSQAIQVTVSGETGHVKGRAEYTTMNNQYYIHYLAADGRGADGWFGEDELSPAKEDGLVKE</sequence>
<dbReference type="AlphaFoldDB" id="A0A0L0GX51"/>
<organism evidence="1 2">
    <name type="scientific">Trabulsiella odontotermitis</name>
    <dbReference type="NCBI Taxonomy" id="379893"/>
    <lineage>
        <taxon>Bacteria</taxon>
        <taxon>Pseudomonadati</taxon>
        <taxon>Pseudomonadota</taxon>
        <taxon>Gammaproteobacteria</taxon>
        <taxon>Enterobacterales</taxon>
        <taxon>Enterobacteriaceae</taxon>
        <taxon>Trabulsiella</taxon>
    </lineage>
</organism>
<dbReference type="PATRIC" id="fig|379893.4.peg.3689"/>
<accession>A0A0L0GX51</accession>
<protein>
    <submittedName>
        <fullName evidence="1">Uncharacterized protein</fullName>
    </submittedName>
</protein>
<dbReference type="OrthoDB" id="6456362at2"/>
<evidence type="ECO:0000313" key="1">
    <source>
        <dbReference type="EMBL" id="KNC93755.1"/>
    </source>
</evidence>
<name>A0A0L0GX51_9ENTR</name>
<gene>
    <name evidence="1" type="ORF">GM31_18160</name>
</gene>
<proteinExistence type="predicted"/>
<keyword evidence="2" id="KW-1185">Reference proteome</keyword>